<protein>
    <submittedName>
        <fullName evidence="2">Esterase FrsA</fullName>
    </submittedName>
</protein>
<proteinExistence type="predicted"/>
<dbReference type="STRING" id="83771.SAMN02910357_01707"/>
<keyword evidence="3" id="KW-1185">Reference proteome</keyword>
<dbReference type="Pfam" id="PF06500">
    <property type="entry name" value="FrsA-like"/>
    <property type="match status" value="1"/>
</dbReference>
<dbReference type="SUPFAM" id="SSF53474">
    <property type="entry name" value="alpha/beta-Hydrolases"/>
    <property type="match status" value="1"/>
</dbReference>
<accession>A0A1T4VPU5</accession>
<organism evidence="2 3">
    <name type="scientific">Succinivibrio dextrinosolvens DSM 3072</name>
    <dbReference type="NCBI Taxonomy" id="1123324"/>
    <lineage>
        <taxon>Bacteria</taxon>
        <taxon>Pseudomonadati</taxon>
        <taxon>Pseudomonadota</taxon>
        <taxon>Gammaproteobacteria</taxon>
        <taxon>Aeromonadales</taxon>
        <taxon>Succinivibrionaceae</taxon>
        <taxon>Succinivibrio</taxon>
    </lineage>
</organism>
<dbReference type="GO" id="GO:0052689">
    <property type="term" value="F:carboxylic ester hydrolase activity"/>
    <property type="evidence" value="ECO:0007669"/>
    <property type="project" value="UniProtKB-ARBA"/>
</dbReference>
<dbReference type="RefSeq" id="WP_078929249.1">
    <property type="nucleotide sequence ID" value="NZ_FUXX01000038.1"/>
</dbReference>
<dbReference type="AlphaFoldDB" id="A0A1T4VPU5"/>
<name>A0A1T4VPU5_9GAMM</name>
<dbReference type="InterPro" id="IPR050261">
    <property type="entry name" value="FrsA_esterase"/>
</dbReference>
<sequence length="422" mass="47165">MEDSLNLSEILFKPKFVYPETSVISNSGAELPTLSREDISFGFVYDFYRPVLKFEWVFSGGSALDIDEALAKICVSKAPRSREGLYDTVKEYGSGHWNFEFNTIAQNRVNRAHECESKNDIKGASHNYRLASRYFAIAAYPFLKSDILAQNSDVLCRTTYKKMYDIDPTNGILQEHSFNVDGKKVTGYLHIPDLKQVYPCVIIVCPYESNFSYAYRFINDYLAKANICAFVIEMPGAGACEKLNLNDHFSMAIEEAIDYLSTLKYVDATNIGLFGSGISATACIRAAILKSSSVKALAVLAPYVHSFFTDKEILNSMPLCLRSSLCNRLDLDASSWDTLTPQLKVFSLKEQGILSGRGGCKVPTYVSIIKNSVVSRDDVTLLENNFSDITVLSNEKMGRAEFIRQSIGEVTKFFSEKFSNGN</sequence>
<dbReference type="InterPro" id="IPR029058">
    <property type="entry name" value="AB_hydrolase_fold"/>
</dbReference>
<dbReference type="EMBL" id="FUXX01000038">
    <property type="protein sequence ID" value="SKA66868.1"/>
    <property type="molecule type" value="Genomic_DNA"/>
</dbReference>
<evidence type="ECO:0000313" key="2">
    <source>
        <dbReference type="EMBL" id="SKA66868.1"/>
    </source>
</evidence>
<dbReference type="PANTHER" id="PTHR22946">
    <property type="entry name" value="DIENELACTONE HYDROLASE DOMAIN-CONTAINING PROTEIN-RELATED"/>
    <property type="match status" value="1"/>
</dbReference>
<gene>
    <name evidence="2" type="ORF">SAMN02745213_01883</name>
</gene>
<dbReference type="PANTHER" id="PTHR22946:SF9">
    <property type="entry name" value="POLYKETIDE TRANSFERASE AF380"/>
    <property type="match status" value="1"/>
</dbReference>
<dbReference type="InterPro" id="IPR010520">
    <property type="entry name" value="FrsA-like"/>
</dbReference>
<keyword evidence="1" id="KW-0378">Hydrolase</keyword>
<dbReference type="Gene3D" id="3.40.50.1820">
    <property type="entry name" value="alpha/beta hydrolase"/>
    <property type="match status" value="1"/>
</dbReference>
<dbReference type="Proteomes" id="UP000242432">
    <property type="component" value="Unassembled WGS sequence"/>
</dbReference>
<evidence type="ECO:0000256" key="1">
    <source>
        <dbReference type="ARBA" id="ARBA00022801"/>
    </source>
</evidence>
<reference evidence="3" key="1">
    <citation type="submission" date="2017-02" db="EMBL/GenBank/DDBJ databases">
        <authorList>
            <person name="Varghese N."/>
            <person name="Submissions S."/>
        </authorList>
    </citation>
    <scope>NUCLEOTIDE SEQUENCE [LARGE SCALE GENOMIC DNA]</scope>
    <source>
        <strain evidence="3">DSM 3072</strain>
    </source>
</reference>
<evidence type="ECO:0000313" key="3">
    <source>
        <dbReference type="Proteomes" id="UP000242432"/>
    </source>
</evidence>